<dbReference type="GO" id="GO:1990380">
    <property type="term" value="F:K48-linked deubiquitinase activity"/>
    <property type="evidence" value="ECO:0007669"/>
    <property type="project" value="InterPro"/>
</dbReference>
<dbReference type="GO" id="GO:0016807">
    <property type="term" value="F:cysteine-type carboxypeptidase activity"/>
    <property type="evidence" value="ECO:0007669"/>
    <property type="project" value="TreeGrafter"/>
</dbReference>
<organism evidence="4 5">
    <name type="scientific">Panicum virgatum</name>
    <name type="common">Blackwell switchgrass</name>
    <dbReference type="NCBI Taxonomy" id="38727"/>
    <lineage>
        <taxon>Eukaryota</taxon>
        <taxon>Viridiplantae</taxon>
        <taxon>Streptophyta</taxon>
        <taxon>Embryophyta</taxon>
        <taxon>Tracheophyta</taxon>
        <taxon>Spermatophyta</taxon>
        <taxon>Magnoliopsida</taxon>
        <taxon>Liliopsida</taxon>
        <taxon>Poales</taxon>
        <taxon>Poaceae</taxon>
        <taxon>PACMAD clade</taxon>
        <taxon>Panicoideae</taxon>
        <taxon>Panicodae</taxon>
        <taxon>Paniceae</taxon>
        <taxon>Panicinae</taxon>
        <taxon>Panicum</taxon>
        <taxon>Panicum sect. Hiantes</taxon>
    </lineage>
</organism>
<feature type="domain" description="MINDY deubiquitinase" evidence="3">
    <location>
        <begin position="29"/>
        <end position="117"/>
    </location>
</feature>
<gene>
    <name evidence="4" type="ORF">PVAP13_2KG222788</name>
</gene>
<reference evidence="4" key="1">
    <citation type="submission" date="2020-05" db="EMBL/GenBank/DDBJ databases">
        <title>WGS assembly of Panicum virgatum.</title>
        <authorList>
            <person name="Lovell J.T."/>
            <person name="Jenkins J."/>
            <person name="Shu S."/>
            <person name="Juenger T.E."/>
            <person name="Schmutz J."/>
        </authorList>
    </citation>
    <scope>NUCLEOTIDE SEQUENCE</scope>
    <source>
        <strain evidence="4">AP13</strain>
    </source>
</reference>
<evidence type="ECO:0000313" key="4">
    <source>
        <dbReference type="EMBL" id="KAG2641969.1"/>
    </source>
</evidence>
<accession>A0A8T0WFQ1</accession>
<dbReference type="PANTHER" id="PTHR18063">
    <property type="entry name" value="NF-E2 INDUCIBLE PROTEIN"/>
    <property type="match status" value="1"/>
</dbReference>
<dbReference type="GO" id="GO:0004843">
    <property type="term" value="F:cysteine-type deubiquitinase activity"/>
    <property type="evidence" value="ECO:0007669"/>
    <property type="project" value="InterPro"/>
</dbReference>
<sequence length="160" mass="17947">MKELGEKRKGDREELDDINRAIMLSLGTSDDAIKSLVIVTRFLRGSQLTPHGLESLRKELIEGEPGVLLWNDRLITLTMVGGALYLLVNDLNAVNTRIVWELLNEVNQGGTLMDDKFTAVDSNLNITMLVFFSKIWLQQLEGVAPVGMIVVLLERRAQLE</sequence>
<dbReference type="InterPro" id="IPR018087">
    <property type="entry name" value="Glyco_hydro_5_CS"/>
</dbReference>
<dbReference type="InterPro" id="IPR007518">
    <property type="entry name" value="MINDY"/>
</dbReference>
<evidence type="ECO:0000259" key="3">
    <source>
        <dbReference type="Pfam" id="PF04424"/>
    </source>
</evidence>
<dbReference type="PROSITE" id="PS00659">
    <property type="entry name" value="GLYCOSYL_HYDROL_F5"/>
    <property type="match status" value="1"/>
</dbReference>
<dbReference type="Proteomes" id="UP000823388">
    <property type="component" value="Chromosome 2K"/>
</dbReference>
<dbReference type="EMBL" id="CM029039">
    <property type="protein sequence ID" value="KAG2641969.1"/>
    <property type="molecule type" value="Genomic_DNA"/>
</dbReference>
<keyword evidence="2" id="KW-0326">Glycosidase</keyword>
<dbReference type="InterPro" id="IPR033979">
    <property type="entry name" value="MINDY_domain"/>
</dbReference>
<evidence type="ECO:0000256" key="2">
    <source>
        <dbReference type="ARBA" id="ARBA00023295"/>
    </source>
</evidence>
<dbReference type="GO" id="GO:0071944">
    <property type="term" value="C:cell periphery"/>
    <property type="evidence" value="ECO:0007669"/>
    <property type="project" value="TreeGrafter"/>
</dbReference>
<dbReference type="GO" id="GO:0071108">
    <property type="term" value="P:protein K48-linked deubiquitination"/>
    <property type="evidence" value="ECO:0007669"/>
    <property type="project" value="TreeGrafter"/>
</dbReference>
<evidence type="ECO:0000313" key="5">
    <source>
        <dbReference type="Proteomes" id="UP000823388"/>
    </source>
</evidence>
<keyword evidence="1" id="KW-0378">Hydrolase</keyword>
<protein>
    <recommendedName>
        <fullName evidence="3">MINDY deubiquitinase domain-containing protein</fullName>
    </recommendedName>
</protein>
<dbReference type="GO" id="GO:0005975">
    <property type="term" value="P:carbohydrate metabolic process"/>
    <property type="evidence" value="ECO:0007669"/>
    <property type="project" value="InterPro"/>
</dbReference>
<name>A0A8T0WFQ1_PANVG</name>
<dbReference type="GO" id="GO:0004553">
    <property type="term" value="F:hydrolase activity, hydrolyzing O-glycosyl compounds"/>
    <property type="evidence" value="ECO:0007669"/>
    <property type="project" value="InterPro"/>
</dbReference>
<dbReference type="PANTHER" id="PTHR18063:SF17">
    <property type="entry name" value="MINDY DEUBIQUITINASE DOMAIN-CONTAINING PROTEIN"/>
    <property type="match status" value="1"/>
</dbReference>
<dbReference type="GO" id="GO:0005829">
    <property type="term" value="C:cytosol"/>
    <property type="evidence" value="ECO:0007669"/>
    <property type="project" value="TreeGrafter"/>
</dbReference>
<comment type="caution">
    <text evidence="4">The sequence shown here is derived from an EMBL/GenBank/DDBJ whole genome shotgun (WGS) entry which is preliminary data.</text>
</comment>
<dbReference type="Pfam" id="PF04424">
    <property type="entry name" value="MINDY_DUB"/>
    <property type="match status" value="1"/>
</dbReference>
<evidence type="ECO:0000256" key="1">
    <source>
        <dbReference type="ARBA" id="ARBA00022801"/>
    </source>
</evidence>
<dbReference type="AlphaFoldDB" id="A0A8T0WFQ1"/>
<proteinExistence type="predicted"/>
<keyword evidence="5" id="KW-1185">Reference proteome</keyword>